<evidence type="ECO:0000256" key="1">
    <source>
        <dbReference type="SAM" id="MobiDB-lite"/>
    </source>
</evidence>
<dbReference type="Pfam" id="PF14420">
    <property type="entry name" value="Clr5"/>
    <property type="match status" value="2"/>
</dbReference>
<protein>
    <recommendedName>
        <fullName evidence="2">Clr5 domain-containing protein</fullName>
    </recommendedName>
</protein>
<reference evidence="3 4" key="1">
    <citation type="submission" date="2019-12" db="EMBL/GenBank/DDBJ databases">
        <title>A genome sequence resource for the geographically widespread anthracnose pathogen Colletotrichum asianum.</title>
        <authorList>
            <person name="Meng Y."/>
        </authorList>
    </citation>
    <scope>NUCLEOTIDE SEQUENCE [LARGE SCALE GENOMIC DNA]</scope>
    <source>
        <strain evidence="3 4">ICMP 18580</strain>
    </source>
</reference>
<organism evidence="3 4">
    <name type="scientific">Colletotrichum asianum</name>
    <dbReference type="NCBI Taxonomy" id="702518"/>
    <lineage>
        <taxon>Eukaryota</taxon>
        <taxon>Fungi</taxon>
        <taxon>Dikarya</taxon>
        <taxon>Ascomycota</taxon>
        <taxon>Pezizomycotina</taxon>
        <taxon>Sordariomycetes</taxon>
        <taxon>Hypocreomycetidae</taxon>
        <taxon>Glomerellales</taxon>
        <taxon>Glomerellaceae</taxon>
        <taxon>Colletotrichum</taxon>
        <taxon>Colletotrichum gloeosporioides species complex</taxon>
    </lineage>
</organism>
<feature type="region of interest" description="Disordered" evidence="1">
    <location>
        <begin position="59"/>
        <end position="82"/>
    </location>
</feature>
<gene>
    <name evidence="3" type="ORF">GQ607_017578</name>
</gene>
<dbReference type="AlphaFoldDB" id="A0A8H3VVK4"/>
<sequence>MSTVSQTQWECRKEVIRALYLTRNLPLKQIKVIMARRLSERMYKRQFVKWRWKKYNTKESPDQQAVERPPGTQTCRRPPRRDVKQCPTADCLCAQCFERRSCLSVLSLNHASTENQVQHDLFVSLGDLILGTTSRDPSWCQRRKLSSHETAGDRLFNLFRMAESLYMSGDSSQAGATFRQCFCMLEEVIRDEPIDFYQALFFNIPFRLPTEELLKVYLCHLHQLFNLKRYGEPIARMAAATHRLATEAACHLLPSIYRMHDITADYYRKIRGETDMESLEARIDALKFSEGEDKSQECNHIIGCFPIDGSNLSAETCVASHEQIPSVAIHDAESPTALSPASANSPLQTEGHVALSFPRRSLSQLGPQGRKIWYASDIFRRIEMLFGHLRELIDASMSKTHIWGQVPRFECLPAFGQDLCSQIALASQLFATDYTFTGTAVLEKAFTYIGQVAQEKDIFIYGQLFIDIPFILLDYQQHHILQRYLSHLYGVLDTSEKRCHPITQMALLMQQITNEDDDKVLEGIERLHYIAADRYDAIHHAINFNSIERRMEAVLFNGANGQSQSDCDRVLASFETVLEEAIEERREVSKTTISMNVWRIEASRRLKTVDSAGFIARCQKFLQQVFSAAERQNSLTEWSPWLLWKLGEVHYELSRFYIDEGHHEAGLQELGSCVTLFDAAILGGNAELTSFLSPRLRSASTKTSNMELASVLNLAEEQPTACRYSCYGHYNPDIPSQPTMISRQNSTLRPSDKDWESRKHELYKLYMLDNMNLKMVMEEMTVIYLFCA</sequence>
<proteinExistence type="predicted"/>
<dbReference type="PANTHER" id="PTHR38788:SF3">
    <property type="entry name" value="CLR5 DOMAIN-CONTAINING PROTEIN"/>
    <property type="match status" value="1"/>
</dbReference>
<evidence type="ECO:0000313" key="4">
    <source>
        <dbReference type="Proteomes" id="UP000434172"/>
    </source>
</evidence>
<comment type="caution">
    <text evidence="3">The sequence shown here is derived from an EMBL/GenBank/DDBJ whole genome shotgun (WGS) entry which is preliminary data.</text>
</comment>
<keyword evidence="4" id="KW-1185">Reference proteome</keyword>
<dbReference type="InterPro" id="IPR025676">
    <property type="entry name" value="Clr5_dom"/>
</dbReference>
<dbReference type="PANTHER" id="PTHR38788">
    <property type="entry name" value="CLR5 DOMAIN-CONTAINING PROTEIN"/>
    <property type="match status" value="1"/>
</dbReference>
<dbReference type="EMBL" id="WOWK01000225">
    <property type="protein sequence ID" value="KAF0315195.1"/>
    <property type="molecule type" value="Genomic_DNA"/>
</dbReference>
<evidence type="ECO:0000313" key="3">
    <source>
        <dbReference type="EMBL" id="KAF0315195.1"/>
    </source>
</evidence>
<name>A0A8H3VVK4_9PEZI</name>
<feature type="domain" description="Clr5" evidence="2">
    <location>
        <begin position="751"/>
        <end position="788"/>
    </location>
</feature>
<feature type="domain" description="Clr5" evidence="2">
    <location>
        <begin position="6"/>
        <end position="54"/>
    </location>
</feature>
<evidence type="ECO:0000259" key="2">
    <source>
        <dbReference type="Pfam" id="PF14420"/>
    </source>
</evidence>
<accession>A0A8H3VVK4</accession>
<dbReference type="OrthoDB" id="4841518at2759"/>
<feature type="non-terminal residue" evidence="3">
    <location>
        <position position="1"/>
    </location>
</feature>
<dbReference type="Proteomes" id="UP000434172">
    <property type="component" value="Unassembled WGS sequence"/>
</dbReference>